<accession>A0A8D2Q6W0</accession>
<proteinExistence type="inferred from homology"/>
<sequence length="446" mass="49008">MEQHPLLDALQVTVPEIRGCSDRAPVQQVVPQFLRLLASGGPRRASGSAKAGVIRDLLAILEAVDCRWLFGGCQPNASPALLCDLVVALNRCTAPPQQEPDRGGDGPSYAEVADQSVDVGLVFCNIMEKLEVAKSLVGLGSGVVGSALRQVAGPVFIFATTHLAEMPWSNLKMRSVTQELLAGLLRATDCQSVPEFLRGAHEGEDGWFAVVMHCLKPELTKDTWEHNPATKHVFSTVLQQVTRPWLDHHLEKVLPPSLLLSDDYRAENKILGVRCLHHIIRNVPAAHLCQFNRIQVVHHALSNHLYTKEAQLMQVTLQCSLRAARGDAPLTCGQRRGTMGLLIIFLSSCVIPKCKKGCATPGLGKGHHTLLRNWLAIVSKAFCLELEMPPVLNHEESQYAILHTNCLTELLKSPSEGAKFNRGSHSKKIAEKVTMDSGHYQQYIWV</sequence>
<dbReference type="GO" id="GO:0110078">
    <property type="term" value="C:TTT Hsp90 cochaperone complex"/>
    <property type="evidence" value="ECO:0007669"/>
    <property type="project" value="InterPro"/>
</dbReference>
<dbReference type="GO" id="GO:0005829">
    <property type="term" value="C:cytosol"/>
    <property type="evidence" value="ECO:0007669"/>
    <property type="project" value="TreeGrafter"/>
</dbReference>
<dbReference type="Proteomes" id="UP000694545">
    <property type="component" value="Unplaced"/>
</dbReference>
<name>A0A8D2Q6W0_VARKO</name>
<dbReference type="PANTHER" id="PTHR32226">
    <property type="entry name" value="TELO2-INTERACTING PROTEIN 2"/>
    <property type="match status" value="1"/>
</dbReference>
<dbReference type="AlphaFoldDB" id="A0A8D2Q6W0"/>
<reference evidence="2" key="2">
    <citation type="submission" date="2025-09" db="UniProtKB">
        <authorList>
            <consortium name="Ensembl"/>
        </authorList>
    </citation>
    <scope>IDENTIFICATION</scope>
</reference>
<evidence type="ECO:0000313" key="3">
    <source>
        <dbReference type="Proteomes" id="UP000694545"/>
    </source>
</evidence>
<comment type="similarity">
    <text evidence="1">Belongs to the TTI2 family.</text>
</comment>
<dbReference type="PANTHER" id="PTHR32226:SF2">
    <property type="entry name" value="TELO2-INTERACTING PROTEIN 2"/>
    <property type="match status" value="1"/>
</dbReference>
<dbReference type="Pfam" id="PF10521">
    <property type="entry name" value="Tti2"/>
    <property type="match status" value="1"/>
</dbReference>
<evidence type="ECO:0000256" key="1">
    <source>
        <dbReference type="ARBA" id="ARBA00034736"/>
    </source>
</evidence>
<dbReference type="InterPro" id="IPR018870">
    <property type="entry name" value="Tti2"/>
</dbReference>
<evidence type="ECO:0000313" key="2">
    <source>
        <dbReference type="Ensembl" id="ENSVKKP00000023211.1"/>
    </source>
</evidence>
<organism evidence="2 3">
    <name type="scientific">Varanus komodoensis</name>
    <name type="common">Komodo dragon</name>
    <dbReference type="NCBI Taxonomy" id="61221"/>
    <lineage>
        <taxon>Eukaryota</taxon>
        <taxon>Metazoa</taxon>
        <taxon>Chordata</taxon>
        <taxon>Craniata</taxon>
        <taxon>Vertebrata</taxon>
        <taxon>Euteleostomi</taxon>
        <taxon>Lepidosauria</taxon>
        <taxon>Squamata</taxon>
        <taxon>Bifurcata</taxon>
        <taxon>Unidentata</taxon>
        <taxon>Episquamata</taxon>
        <taxon>Toxicofera</taxon>
        <taxon>Anguimorpha</taxon>
        <taxon>Paleoanguimorpha</taxon>
        <taxon>Varanoidea</taxon>
        <taxon>Varanidae</taxon>
        <taxon>Varanus</taxon>
    </lineage>
</organism>
<reference evidence="2" key="1">
    <citation type="submission" date="2025-08" db="UniProtKB">
        <authorList>
            <consortium name="Ensembl"/>
        </authorList>
    </citation>
    <scope>IDENTIFICATION</scope>
</reference>
<protein>
    <submittedName>
        <fullName evidence="2">TELO2 interacting protein 2</fullName>
    </submittedName>
</protein>
<dbReference type="GO" id="GO:0005634">
    <property type="term" value="C:nucleus"/>
    <property type="evidence" value="ECO:0007669"/>
    <property type="project" value="TreeGrafter"/>
</dbReference>
<keyword evidence="3" id="KW-1185">Reference proteome</keyword>
<dbReference type="Ensembl" id="ENSVKKT00000023789.1">
    <property type="protein sequence ID" value="ENSVKKP00000023211.1"/>
    <property type="gene ID" value="ENSVKKG00000015408.1"/>
</dbReference>